<dbReference type="EMBL" id="KN567263">
    <property type="protein sequence ID" value="KHJ84675.1"/>
    <property type="molecule type" value="Genomic_DNA"/>
</dbReference>
<evidence type="ECO:0000256" key="4">
    <source>
        <dbReference type="ARBA" id="ARBA00023136"/>
    </source>
</evidence>
<evidence type="ECO:0000256" key="3">
    <source>
        <dbReference type="ARBA" id="ARBA00022989"/>
    </source>
</evidence>
<dbReference type="Proteomes" id="UP000053660">
    <property type="component" value="Unassembled WGS sequence"/>
</dbReference>
<dbReference type="Pfam" id="PF10292">
    <property type="entry name" value="7TM_GPCR_Srab"/>
    <property type="match status" value="1"/>
</dbReference>
<dbReference type="InterPro" id="IPR019408">
    <property type="entry name" value="7TM_GPCR_serpentine_rcpt_Srab"/>
</dbReference>
<accession>A0A0B1SND4</accession>
<dbReference type="PANTHER" id="PTHR46561:SF11">
    <property type="entry name" value="SERPENTINE RECEPTOR CLASS ALPHA_BETA-14"/>
    <property type="match status" value="1"/>
</dbReference>
<protein>
    <recommendedName>
        <fullName evidence="8">G-protein coupled receptors family 1 profile domain-containing protein</fullName>
    </recommendedName>
</protein>
<keyword evidence="4 5" id="KW-0472">Membrane</keyword>
<dbReference type="OrthoDB" id="5820030at2759"/>
<dbReference type="AlphaFoldDB" id="A0A0B1SND4"/>
<dbReference type="InterPro" id="IPR053286">
    <property type="entry name" value="Nematode_rcpt-like_srab"/>
</dbReference>
<evidence type="ECO:0000256" key="5">
    <source>
        <dbReference type="SAM" id="Phobius"/>
    </source>
</evidence>
<gene>
    <name evidence="6" type="ORF">OESDEN_15608</name>
</gene>
<evidence type="ECO:0008006" key="8">
    <source>
        <dbReference type="Google" id="ProtNLM"/>
    </source>
</evidence>
<sequence>MLLWTTIAANIAHSFSTAISQGFQLFLIYTVKNPCDMLYTPIVCYSLRTPPIACLNIHITAHLCIVIERAIALKNLSTYESSTSRIGYALVTFTVVSATALAVYAVSKYGFDSQATFYCGAATMQKMMDISMICFLLMALEALIIALFCYVYYLNLKKSCTYDLRPKYQAKENLAALRLLIPLVIPIYTVCSPLLLSRILTRYRMARSQDLVRMSQKVSGINDIYFSNYAWNRK</sequence>
<proteinExistence type="predicted"/>
<dbReference type="PANTHER" id="PTHR46561">
    <property type="entry name" value="SERPENTINE RECEPTOR, CLASS AB (CLASS A-LIKE)-RELATED"/>
    <property type="match status" value="1"/>
</dbReference>
<organism evidence="6 7">
    <name type="scientific">Oesophagostomum dentatum</name>
    <name type="common">Nodular worm</name>
    <dbReference type="NCBI Taxonomy" id="61180"/>
    <lineage>
        <taxon>Eukaryota</taxon>
        <taxon>Metazoa</taxon>
        <taxon>Ecdysozoa</taxon>
        <taxon>Nematoda</taxon>
        <taxon>Chromadorea</taxon>
        <taxon>Rhabditida</taxon>
        <taxon>Rhabditina</taxon>
        <taxon>Rhabditomorpha</taxon>
        <taxon>Strongyloidea</taxon>
        <taxon>Strongylidae</taxon>
        <taxon>Oesophagostomum</taxon>
    </lineage>
</organism>
<evidence type="ECO:0000313" key="7">
    <source>
        <dbReference type="Proteomes" id="UP000053660"/>
    </source>
</evidence>
<keyword evidence="7" id="KW-1185">Reference proteome</keyword>
<comment type="subcellular location">
    <subcellularLocation>
        <location evidence="1">Membrane</location>
        <topology evidence="1">Multi-pass membrane protein</topology>
    </subcellularLocation>
</comment>
<evidence type="ECO:0000313" key="6">
    <source>
        <dbReference type="EMBL" id="KHJ84675.1"/>
    </source>
</evidence>
<feature type="transmembrane region" description="Helical" evidence="5">
    <location>
        <begin position="86"/>
        <end position="106"/>
    </location>
</feature>
<name>A0A0B1SND4_OESDE</name>
<keyword evidence="2 5" id="KW-0812">Transmembrane</keyword>
<feature type="transmembrane region" description="Helical" evidence="5">
    <location>
        <begin position="133"/>
        <end position="154"/>
    </location>
</feature>
<dbReference type="GO" id="GO:0016020">
    <property type="term" value="C:membrane"/>
    <property type="evidence" value="ECO:0007669"/>
    <property type="project" value="UniProtKB-SubCell"/>
</dbReference>
<evidence type="ECO:0000256" key="2">
    <source>
        <dbReference type="ARBA" id="ARBA00022692"/>
    </source>
</evidence>
<reference evidence="6 7" key="1">
    <citation type="submission" date="2014-03" db="EMBL/GenBank/DDBJ databases">
        <title>Draft genome of the hookworm Oesophagostomum dentatum.</title>
        <authorList>
            <person name="Mitreva M."/>
        </authorList>
    </citation>
    <scope>NUCLEOTIDE SEQUENCE [LARGE SCALE GENOMIC DNA]</scope>
    <source>
        <strain evidence="6 7">OD-Hann</strain>
    </source>
</reference>
<keyword evidence="3 5" id="KW-1133">Transmembrane helix</keyword>
<feature type="transmembrane region" description="Helical" evidence="5">
    <location>
        <begin position="174"/>
        <end position="196"/>
    </location>
</feature>
<evidence type="ECO:0000256" key="1">
    <source>
        <dbReference type="ARBA" id="ARBA00004141"/>
    </source>
</evidence>